<protein>
    <recommendedName>
        <fullName evidence="2">PH domain-containing protein</fullName>
    </recommendedName>
</protein>
<dbReference type="SUPFAM" id="SSF50729">
    <property type="entry name" value="PH domain-like"/>
    <property type="match status" value="1"/>
</dbReference>
<reference evidence="3" key="1">
    <citation type="submission" date="2020-11" db="EMBL/GenBank/DDBJ databases">
        <authorList>
            <consortium name="DOE Joint Genome Institute"/>
            <person name="Ahrendt S."/>
            <person name="Riley R."/>
            <person name="Andreopoulos W."/>
            <person name="Labutti K."/>
            <person name="Pangilinan J."/>
            <person name="Ruiz-Duenas F.J."/>
            <person name="Barrasa J.M."/>
            <person name="Sanchez-Garcia M."/>
            <person name="Camarero S."/>
            <person name="Miyauchi S."/>
            <person name="Serrano A."/>
            <person name="Linde D."/>
            <person name="Babiker R."/>
            <person name="Drula E."/>
            <person name="Ayuso-Fernandez I."/>
            <person name="Pacheco R."/>
            <person name="Padilla G."/>
            <person name="Ferreira P."/>
            <person name="Barriuso J."/>
            <person name="Kellner H."/>
            <person name="Castanera R."/>
            <person name="Alfaro M."/>
            <person name="Ramirez L."/>
            <person name="Pisabarro A.G."/>
            <person name="Kuo A."/>
            <person name="Tritt A."/>
            <person name="Lipzen A."/>
            <person name="He G."/>
            <person name="Yan M."/>
            <person name="Ng V."/>
            <person name="Cullen D."/>
            <person name="Martin F."/>
            <person name="Rosso M.-N."/>
            <person name="Henrissat B."/>
            <person name="Hibbett D."/>
            <person name="Martinez A.T."/>
            <person name="Grigoriev I.V."/>
        </authorList>
    </citation>
    <scope>NUCLEOTIDE SEQUENCE</scope>
    <source>
        <strain evidence="3">CBS 247.69</strain>
    </source>
</reference>
<dbReference type="SMART" id="SM00233">
    <property type="entry name" value="PH"/>
    <property type="match status" value="1"/>
</dbReference>
<evidence type="ECO:0000256" key="1">
    <source>
        <dbReference type="SAM" id="MobiDB-lite"/>
    </source>
</evidence>
<feature type="domain" description="PH" evidence="2">
    <location>
        <begin position="118"/>
        <end position="240"/>
    </location>
</feature>
<accession>A0A9P5YA45</accession>
<dbReference type="AlphaFoldDB" id="A0A9P5YA45"/>
<evidence type="ECO:0000259" key="2">
    <source>
        <dbReference type="SMART" id="SM00233"/>
    </source>
</evidence>
<evidence type="ECO:0000313" key="3">
    <source>
        <dbReference type="EMBL" id="KAF9464939.1"/>
    </source>
</evidence>
<feature type="compositionally biased region" description="Polar residues" evidence="1">
    <location>
        <begin position="32"/>
        <end position="42"/>
    </location>
</feature>
<dbReference type="EMBL" id="MU150250">
    <property type="protein sequence ID" value="KAF9464939.1"/>
    <property type="molecule type" value="Genomic_DNA"/>
</dbReference>
<sequence>MPGPRSVNPSFHNASSLQQRSSTKHLIGRFESMNNSPLQSPNFTRVYSGKPLAVPLQHAPPASRKKEKSPIRRSFRNLFLVLKKATTGSKNDIQGDFISTLPVLSTVKSSPPSGHINRIFSGFLLYLLRPPCLSETSVSPCWIPCTATLEDGRIIIAPTSTQGFFVTHTIYLSHCADVRSLTVQQLDPNENVLLQQRKDINDLRVFEILFEGKAREKFATTSIRDRAGWVSAIWDAILPCHQPNNANHEICKISPPPEITVDVQPPLENLALSQIYTERLLPPIPPDSSHHRANPTLVALRDQSRTMSSVSTSVYPLSRSASPTSCKKNNSRSTSPSILNLERLSVVQQRLAQIESIAPHRAPSSKPKSPTSLSCDSRSTHLTNPSMPLGRATNLCDALRWKQLKRTESVKSNLTNASHSDTRLAPPDMTVPKEPDYMSSQQSSSRFADNGIESRLEPFAELLRDHAAKNYDQTANLGTQIISLQNEVQRLPQELACVVSDGSSDTDIHKIISSLEVKTGVNGETLKAINSKLNTIGVNALALDDTAEIRQIMQNIRQILNEDISIISKKLDVVQQNQEQHALRASTALNNLGSAPNRVLPGSDILELQEKVDMLINICRPKFVAEREGRRLPLNASIPEASLLTLAEIRTLFEENKSQGVLQSRQQAETVRYLNELNTWLETFVNNGTSQIYNMSLNIERLSQYLGCGPQRLEDTANESSCFLAGISRSLHDIQIKDLGLAALQTSLDEIIAYMNESPKSLNMTAVASLIDRQRQDQEGLFKALTSKISDEIRGERLRFVEAMKEATAINVQIHVEQFKAELSREVSGMTEQVGRLHRERQAMETQIADLFAFYTKQKEAVGPVGVLMVFQRAYH</sequence>
<gene>
    <name evidence="3" type="ORF">BDZ94DRAFT_1307379</name>
</gene>
<feature type="region of interest" description="Disordered" evidence="1">
    <location>
        <begin position="356"/>
        <end position="389"/>
    </location>
</feature>
<evidence type="ECO:0000313" key="4">
    <source>
        <dbReference type="Proteomes" id="UP000807353"/>
    </source>
</evidence>
<organism evidence="3 4">
    <name type="scientific">Collybia nuda</name>
    <dbReference type="NCBI Taxonomy" id="64659"/>
    <lineage>
        <taxon>Eukaryota</taxon>
        <taxon>Fungi</taxon>
        <taxon>Dikarya</taxon>
        <taxon>Basidiomycota</taxon>
        <taxon>Agaricomycotina</taxon>
        <taxon>Agaricomycetes</taxon>
        <taxon>Agaricomycetidae</taxon>
        <taxon>Agaricales</taxon>
        <taxon>Tricholomatineae</taxon>
        <taxon>Clitocybaceae</taxon>
        <taxon>Collybia</taxon>
    </lineage>
</organism>
<feature type="region of interest" description="Disordered" evidence="1">
    <location>
        <begin position="1"/>
        <end position="42"/>
    </location>
</feature>
<dbReference type="Proteomes" id="UP000807353">
    <property type="component" value="Unassembled WGS sequence"/>
</dbReference>
<dbReference type="OrthoDB" id="2261329at2759"/>
<keyword evidence="4" id="KW-1185">Reference proteome</keyword>
<comment type="caution">
    <text evidence="3">The sequence shown here is derived from an EMBL/GenBank/DDBJ whole genome shotgun (WGS) entry which is preliminary data.</text>
</comment>
<feature type="compositionally biased region" description="Polar residues" evidence="1">
    <location>
        <begin position="305"/>
        <end position="337"/>
    </location>
</feature>
<proteinExistence type="predicted"/>
<name>A0A9P5YA45_9AGAR</name>
<dbReference type="InterPro" id="IPR001849">
    <property type="entry name" value="PH_domain"/>
</dbReference>
<feature type="compositionally biased region" description="Polar residues" evidence="1">
    <location>
        <begin position="7"/>
        <end position="21"/>
    </location>
</feature>
<feature type="region of interest" description="Disordered" evidence="1">
    <location>
        <begin position="299"/>
        <end position="337"/>
    </location>
</feature>
<feature type="compositionally biased region" description="Polar residues" evidence="1">
    <location>
        <begin position="371"/>
        <end position="386"/>
    </location>
</feature>